<dbReference type="Proteomes" id="UP000586918">
    <property type="component" value="Unassembled WGS sequence"/>
</dbReference>
<evidence type="ECO:0000256" key="4">
    <source>
        <dbReference type="ARBA" id="ARBA00023136"/>
    </source>
</evidence>
<keyword evidence="7" id="KW-1185">Reference proteome</keyword>
<evidence type="ECO:0000256" key="2">
    <source>
        <dbReference type="ARBA" id="ARBA00022692"/>
    </source>
</evidence>
<dbReference type="RefSeq" id="WP_169416100.1">
    <property type="nucleotide sequence ID" value="NZ_JAAXKZ010000190.1"/>
</dbReference>
<evidence type="ECO:0000313" key="6">
    <source>
        <dbReference type="EMBL" id="NMH95444.1"/>
    </source>
</evidence>
<organism evidence="6 7">
    <name type="scientific">Pseudonocardia bannensis</name>
    <dbReference type="NCBI Taxonomy" id="630973"/>
    <lineage>
        <taxon>Bacteria</taxon>
        <taxon>Bacillati</taxon>
        <taxon>Actinomycetota</taxon>
        <taxon>Actinomycetes</taxon>
        <taxon>Pseudonocardiales</taxon>
        <taxon>Pseudonocardiaceae</taxon>
        <taxon>Pseudonocardia</taxon>
    </lineage>
</organism>
<comment type="caution">
    <text evidence="6">The sequence shown here is derived from an EMBL/GenBank/DDBJ whole genome shotgun (WGS) entry which is preliminary data.</text>
</comment>
<name>A0A848DTB5_9PSEU</name>
<dbReference type="GO" id="GO:0009403">
    <property type="term" value="P:toxin biosynthetic process"/>
    <property type="evidence" value="ECO:0007669"/>
    <property type="project" value="InterPro"/>
</dbReference>
<evidence type="ECO:0000256" key="1">
    <source>
        <dbReference type="ARBA" id="ARBA00004141"/>
    </source>
</evidence>
<evidence type="ECO:0000313" key="7">
    <source>
        <dbReference type="Proteomes" id="UP000586918"/>
    </source>
</evidence>
<dbReference type="GO" id="GO:0016020">
    <property type="term" value="C:membrane"/>
    <property type="evidence" value="ECO:0007669"/>
    <property type="project" value="UniProtKB-SubCell"/>
</dbReference>
<feature type="transmembrane region" description="Helical" evidence="5">
    <location>
        <begin position="6"/>
        <end position="24"/>
    </location>
</feature>
<proteinExistence type="predicted"/>
<dbReference type="EMBL" id="JAAXKZ010000190">
    <property type="protein sequence ID" value="NMH95444.1"/>
    <property type="molecule type" value="Genomic_DNA"/>
</dbReference>
<dbReference type="InterPro" id="IPR003825">
    <property type="entry name" value="Colicin-V_CvpA"/>
</dbReference>
<evidence type="ECO:0000256" key="3">
    <source>
        <dbReference type="ARBA" id="ARBA00022989"/>
    </source>
</evidence>
<accession>A0A848DTB5</accession>
<dbReference type="Pfam" id="PF02674">
    <property type="entry name" value="Colicin_V"/>
    <property type="match status" value="1"/>
</dbReference>
<feature type="transmembrane region" description="Helical" evidence="5">
    <location>
        <begin position="107"/>
        <end position="129"/>
    </location>
</feature>
<keyword evidence="3 5" id="KW-1133">Transmembrane helix</keyword>
<dbReference type="AlphaFoldDB" id="A0A848DTB5"/>
<evidence type="ECO:0008006" key="8">
    <source>
        <dbReference type="Google" id="ProtNLM"/>
    </source>
</evidence>
<feature type="transmembrane region" description="Helical" evidence="5">
    <location>
        <begin position="36"/>
        <end position="56"/>
    </location>
</feature>
<keyword evidence="2 5" id="KW-0812">Transmembrane</keyword>
<feature type="transmembrane region" description="Helical" evidence="5">
    <location>
        <begin position="68"/>
        <end position="86"/>
    </location>
</feature>
<keyword evidence="4 5" id="KW-0472">Membrane</keyword>
<protein>
    <recommendedName>
        <fullName evidence="8">Colicin V production protein</fullName>
    </recommendedName>
</protein>
<comment type="subcellular location">
    <subcellularLocation>
        <location evidence="1">Membrane</location>
        <topology evidence="1">Multi-pass membrane protein</topology>
    </subcellularLocation>
</comment>
<evidence type="ECO:0000256" key="5">
    <source>
        <dbReference type="SAM" id="Phobius"/>
    </source>
</evidence>
<gene>
    <name evidence="6" type="ORF">HF519_28640</name>
</gene>
<reference evidence="6 7" key="1">
    <citation type="submission" date="2020-04" db="EMBL/GenBank/DDBJ databases">
        <authorList>
            <person name="Klaysubun C."/>
            <person name="Duangmal K."/>
            <person name="Lipun K."/>
        </authorList>
    </citation>
    <scope>NUCLEOTIDE SEQUENCE [LARGE SCALE GENOMIC DNA]</scope>
    <source>
        <strain evidence="6 7">DSM 45300</strain>
    </source>
</reference>
<sequence>MPFDLTMLDLLFIAVVVLAAVGGFRRSGGAERTGRLAGLLLGIAIALPLAALFAPAGSGPLAQGLLRLAGLALGLLAGLWAGGAVGRLISRGLVRSRLRVVDRTLGAVAAAGTAVLVVWALATAIPLVVGAEALAPVTAALQPLGGHSEVLRAVDARLPLPNRALNEAVGTAA</sequence>